<comment type="caution">
    <text evidence="2">The sequence shown here is derived from an EMBL/GenBank/DDBJ whole genome shotgun (WGS) entry which is preliminary data.</text>
</comment>
<name>A0ABT3KGX1_9GAMM</name>
<dbReference type="InterPro" id="IPR036157">
    <property type="entry name" value="dUTPase-like_sf"/>
</dbReference>
<keyword evidence="3" id="KW-1185">Reference proteome</keyword>
<evidence type="ECO:0008006" key="4">
    <source>
        <dbReference type="Google" id="ProtNLM"/>
    </source>
</evidence>
<evidence type="ECO:0000313" key="3">
    <source>
        <dbReference type="Proteomes" id="UP001431181"/>
    </source>
</evidence>
<dbReference type="Proteomes" id="UP001431181">
    <property type="component" value="Unassembled WGS sequence"/>
</dbReference>
<feature type="region of interest" description="Disordered" evidence="1">
    <location>
        <begin position="35"/>
        <end position="59"/>
    </location>
</feature>
<gene>
    <name evidence="2" type="ORF">ONZ52_12800</name>
</gene>
<feature type="compositionally biased region" description="Polar residues" evidence="1">
    <location>
        <begin position="47"/>
        <end position="59"/>
    </location>
</feature>
<reference evidence="2" key="1">
    <citation type="submission" date="2022-11" db="EMBL/GenBank/DDBJ databases">
        <title>Marinomonas sp. nov., isolated from marine algae.</title>
        <authorList>
            <person name="Choi D.G."/>
            <person name="Kim J.M."/>
            <person name="Lee J.K."/>
            <person name="Baek J.H."/>
            <person name="Jeon C.O."/>
        </authorList>
    </citation>
    <scope>NUCLEOTIDE SEQUENCE</scope>
    <source>
        <strain evidence="2">KJ51-3</strain>
    </source>
</reference>
<dbReference type="RefSeq" id="WP_265219032.1">
    <property type="nucleotide sequence ID" value="NZ_JAPEUL010000007.1"/>
</dbReference>
<proteinExistence type="predicted"/>
<evidence type="ECO:0000313" key="2">
    <source>
        <dbReference type="EMBL" id="MCW4629788.1"/>
    </source>
</evidence>
<organism evidence="2 3">
    <name type="scientific">Marinomonas rhodophyticola</name>
    <dbReference type="NCBI Taxonomy" id="2992803"/>
    <lineage>
        <taxon>Bacteria</taxon>
        <taxon>Pseudomonadati</taxon>
        <taxon>Pseudomonadota</taxon>
        <taxon>Gammaproteobacteria</taxon>
        <taxon>Oceanospirillales</taxon>
        <taxon>Oceanospirillaceae</taxon>
        <taxon>Marinomonas</taxon>
    </lineage>
</organism>
<sequence length="59" mass="6277">MLEFLNGGKLPIALSPGMTIGAINFETMSGSADRPYNKRANAKYKDQTSAVGSRISGEN</sequence>
<dbReference type="EMBL" id="JAPEUL010000007">
    <property type="protein sequence ID" value="MCW4629788.1"/>
    <property type="molecule type" value="Genomic_DNA"/>
</dbReference>
<dbReference type="SUPFAM" id="SSF51283">
    <property type="entry name" value="dUTPase-like"/>
    <property type="match status" value="1"/>
</dbReference>
<evidence type="ECO:0000256" key="1">
    <source>
        <dbReference type="SAM" id="MobiDB-lite"/>
    </source>
</evidence>
<dbReference type="Gene3D" id="2.70.40.10">
    <property type="match status" value="1"/>
</dbReference>
<protein>
    <recommendedName>
        <fullName evidence="4">Deoxycytidine triphosphate deaminase</fullName>
    </recommendedName>
</protein>
<accession>A0ABT3KGX1</accession>